<dbReference type="SUPFAM" id="SSF56214">
    <property type="entry name" value="4'-phosphopantetheinyl transferase"/>
    <property type="match status" value="2"/>
</dbReference>
<name>A0ABT0Q5J9_9RHOB</name>
<proteinExistence type="inferred from homology"/>
<dbReference type="InterPro" id="IPR050559">
    <property type="entry name" value="P-Pant_transferase_sf"/>
</dbReference>
<gene>
    <name evidence="4" type="ORF">M3P21_16515</name>
</gene>
<comment type="caution">
    <text evidence="4">The sequence shown here is derived from an EMBL/GenBank/DDBJ whole genome shotgun (WGS) entry which is preliminary data.</text>
</comment>
<comment type="similarity">
    <text evidence="1">Belongs to the P-Pant transferase superfamily. Gsp/Sfp/HetI/AcpT family.</text>
</comment>
<dbReference type="Pfam" id="PF01648">
    <property type="entry name" value="ACPS"/>
    <property type="match status" value="1"/>
</dbReference>
<evidence type="ECO:0000313" key="5">
    <source>
        <dbReference type="Proteomes" id="UP001203880"/>
    </source>
</evidence>
<evidence type="ECO:0000256" key="1">
    <source>
        <dbReference type="ARBA" id="ARBA00010990"/>
    </source>
</evidence>
<evidence type="ECO:0000313" key="4">
    <source>
        <dbReference type="EMBL" id="MCL6285134.1"/>
    </source>
</evidence>
<reference evidence="4" key="1">
    <citation type="submission" date="2022-05" db="EMBL/GenBank/DDBJ databases">
        <authorList>
            <person name="Park J.-S."/>
        </authorList>
    </citation>
    <scope>NUCLEOTIDE SEQUENCE</scope>
    <source>
        <strain evidence="4">2012CJ41-6</strain>
    </source>
</reference>
<dbReference type="PANTHER" id="PTHR12215:SF10">
    <property type="entry name" value="L-AMINOADIPATE-SEMIALDEHYDE DEHYDROGENASE-PHOSPHOPANTETHEINYL TRANSFERASE"/>
    <property type="match status" value="1"/>
</dbReference>
<dbReference type="EMBL" id="JAMFMB010000023">
    <property type="protein sequence ID" value="MCL6285134.1"/>
    <property type="molecule type" value="Genomic_DNA"/>
</dbReference>
<accession>A0ABT0Q5J9</accession>
<dbReference type="InterPro" id="IPR037143">
    <property type="entry name" value="4-PPantetheinyl_Trfase_dom_sf"/>
</dbReference>
<dbReference type="Proteomes" id="UP001203880">
    <property type="component" value="Unassembled WGS sequence"/>
</dbReference>
<dbReference type="Gene3D" id="3.90.470.20">
    <property type="entry name" value="4'-phosphopantetheinyl transferase domain"/>
    <property type="match status" value="2"/>
</dbReference>
<sequence length="253" mass="27215">MTKARSRLCIIQHILKTGTLKADAEAAVKIEHGQTRVDLWTLSLDTPALPPSELSAMLNQAERDRAGRFATNLLANRFIAARGQTRMVLAGATGISPEDLVFSTGPFGKPKLVVSNGRAPISFNFSDSQGFGLLAISRQGELGVDIEAIRELEDLTELARRSFSDAEFSALMGLPAKERLGSFYACWTRKEATIKADGRGLSLPLDSFSVTVASTGLAKLLSFSDPSAQAEDFMLTDIPAPFGYRAALAHLAN</sequence>
<keyword evidence="2 4" id="KW-0808">Transferase</keyword>
<feature type="domain" description="4'-phosphopantetheinyl transferase" evidence="3">
    <location>
        <begin position="142"/>
        <end position="221"/>
    </location>
</feature>
<keyword evidence="5" id="KW-1185">Reference proteome</keyword>
<protein>
    <submittedName>
        <fullName evidence="4">4'-phosphopantetheinyl transferase superfamily protein</fullName>
    </submittedName>
</protein>
<evidence type="ECO:0000259" key="3">
    <source>
        <dbReference type="Pfam" id="PF01648"/>
    </source>
</evidence>
<dbReference type="GO" id="GO:0016740">
    <property type="term" value="F:transferase activity"/>
    <property type="evidence" value="ECO:0007669"/>
    <property type="project" value="UniProtKB-KW"/>
</dbReference>
<evidence type="ECO:0000256" key="2">
    <source>
        <dbReference type="ARBA" id="ARBA00022679"/>
    </source>
</evidence>
<dbReference type="RefSeq" id="WP_249711630.1">
    <property type="nucleotide sequence ID" value="NZ_JAMFMB010000023.1"/>
</dbReference>
<dbReference type="PANTHER" id="PTHR12215">
    <property type="entry name" value="PHOSPHOPANTETHEINE TRANSFERASE"/>
    <property type="match status" value="1"/>
</dbReference>
<organism evidence="4 5">
    <name type="scientific">Ruegeria spongiae</name>
    <dbReference type="NCBI Taxonomy" id="2942209"/>
    <lineage>
        <taxon>Bacteria</taxon>
        <taxon>Pseudomonadati</taxon>
        <taxon>Pseudomonadota</taxon>
        <taxon>Alphaproteobacteria</taxon>
        <taxon>Rhodobacterales</taxon>
        <taxon>Roseobacteraceae</taxon>
        <taxon>Ruegeria</taxon>
    </lineage>
</organism>
<dbReference type="InterPro" id="IPR008278">
    <property type="entry name" value="4-PPantetheinyl_Trfase_dom"/>
</dbReference>